<organism evidence="4 5">
    <name type="scientific">Lithospermum erythrorhizon</name>
    <name type="common">Purple gromwell</name>
    <name type="synonym">Lithospermum officinale var. erythrorhizon</name>
    <dbReference type="NCBI Taxonomy" id="34254"/>
    <lineage>
        <taxon>Eukaryota</taxon>
        <taxon>Viridiplantae</taxon>
        <taxon>Streptophyta</taxon>
        <taxon>Embryophyta</taxon>
        <taxon>Tracheophyta</taxon>
        <taxon>Spermatophyta</taxon>
        <taxon>Magnoliopsida</taxon>
        <taxon>eudicotyledons</taxon>
        <taxon>Gunneridae</taxon>
        <taxon>Pentapetalae</taxon>
        <taxon>asterids</taxon>
        <taxon>lamiids</taxon>
        <taxon>Boraginales</taxon>
        <taxon>Boraginaceae</taxon>
        <taxon>Boraginoideae</taxon>
        <taxon>Lithospermeae</taxon>
        <taxon>Lithospermum</taxon>
    </lineage>
</organism>
<keyword evidence="2" id="KW-1133">Transmembrane helix</keyword>
<feature type="domain" description="Cyanobacterial aminoacyl-tRNA synthetase CAAD" evidence="3">
    <location>
        <begin position="62"/>
        <end position="145"/>
    </location>
</feature>
<comment type="caution">
    <text evidence="4">The sequence shown here is derived from an EMBL/GenBank/DDBJ whole genome shotgun (WGS) entry which is preliminary data.</text>
</comment>
<dbReference type="PANTHER" id="PTHR33222:SF3">
    <property type="entry name" value="PROTEIN CURVATURE THYLAKOID 1C, CHLOROPLASTIC"/>
    <property type="match status" value="1"/>
</dbReference>
<dbReference type="InterPro" id="IPR033344">
    <property type="entry name" value="CURT1"/>
</dbReference>
<evidence type="ECO:0000259" key="3">
    <source>
        <dbReference type="Pfam" id="PF14159"/>
    </source>
</evidence>
<gene>
    <name evidence="4" type="ORF">LIER_39196</name>
</gene>
<dbReference type="Pfam" id="PF14159">
    <property type="entry name" value="CAAD"/>
    <property type="match status" value="1"/>
</dbReference>
<evidence type="ECO:0000313" key="4">
    <source>
        <dbReference type="EMBL" id="GAA0161276.1"/>
    </source>
</evidence>
<dbReference type="AlphaFoldDB" id="A0AAV3QDF1"/>
<dbReference type="InterPro" id="IPR025564">
    <property type="entry name" value="CAAD_dom"/>
</dbReference>
<dbReference type="GO" id="GO:0009535">
    <property type="term" value="C:chloroplast thylakoid membrane"/>
    <property type="evidence" value="ECO:0007669"/>
    <property type="project" value="TreeGrafter"/>
</dbReference>
<dbReference type="Proteomes" id="UP001454036">
    <property type="component" value="Unassembled WGS sequence"/>
</dbReference>
<name>A0AAV3QDF1_LITER</name>
<evidence type="ECO:0000256" key="2">
    <source>
        <dbReference type="SAM" id="Phobius"/>
    </source>
</evidence>
<sequence>MASTLAQLPPPTILFNSRPPLFATLQRITMPTLQGKKIRYTIVAKATGESSESSTSLSIVESVQNVWNKSEDRIALIGLGFAAVVGLWASANLVAAIDKLPLVPSALELVGILYSSWFVYQYLLFKPDREEFFRGVGKYISDILGQ</sequence>
<keyword evidence="5" id="KW-1185">Reference proteome</keyword>
<keyword evidence="2" id="KW-0812">Transmembrane</keyword>
<keyword evidence="2" id="KW-0472">Membrane</keyword>
<evidence type="ECO:0000256" key="1">
    <source>
        <dbReference type="ARBA" id="ARBA00004141"/>
    </source>
</evidence>
<feature type="transmembrane region" description="Helical" evidence="2">
    <location>
        <begin position="103"/>
        <end position="125"/>
    </location>
</feature>
<evidence type="ECO:0000313" key="5">
    <source>
        <dbReference type="Proteomes" id="UP001454036"/>
    </source>
</evidence>
<dbReference type="EMBL" id="BAABME010020733">
    <property type="protein sequence ID" value="GAA0161276.1"/>
    <property type="molecule type" value="Genomic_DNA"/>
</dbReference>
<comment type="subcellular location">
    <subcellularLocation>
        <location evidence="1">Membrane</location>
        <topology evidence="1">Multi-pass membrane protein</topology>
    </subcellularLocation>
</comment>
<dbReference type="PANTHER" id="PTHR33222">
    <property type="match status" value="1"/>
</dbReference>
<reference evidence="4 5" key="1">
    <citation type="submission" date="2024-01" db="EMBL/GenBank/DDBJ databases">
        <title>The complete chloroplast genome sequence of Lithospermum erythrorhizon: insights into the phylogenetic relationship among Boraginaceae species and the maternal lineages of purple gromwells.</title>
        <authorList>
            <person name="Okada T."/>
            <person name="Watanabe K."/>
        </authorList>
    </citation>
    <scope>NUCLEOTIDE SEQUENCE [LARGE SCALE GENOMIC DNA]</scope>
</reference>
<accession>A0AAV3QDF1</accession>
<protein>
    <recommendedName>
        <fullName evidence="3">Cyanobacterial aminoacyl-tRNA synthetase CAAD domain-containing protein</fullName>
    </recommendedName>
</protein>
<proteinExistence type="predicted"/>
<feature type="transmembrane region" description="Helical" evidence="2">
    <location>
        <begin position="74"/>
        <end position="97"/>
    </location>
</feature>